<dbReference type="EMBL" id="GGEC01072628">
    <property type="protein sequence ID" value="MBX53112.1"/>
    <property type="molecule type" value="Transcribed_RNA"/>
</dbReference>
<organism evidence="1">
    <name type="scientific">Rhizophora mucronata</name>
    <name type="common">Asiatic mangrove</name>
    <dbReference type="NCBI Taxonomy" id="61149"/>
    <lineage>
        <taxon>Eukaryota</taxon>
        <taxon>Viridiplantae</taxon>
        <taxon>Streptophyta</taxon>
        <taxon>Embryophyta</taxon>
        <taxon>Tracheophyta</taxon>
        <taxon>Spermatophyta</taxon>
        <taxon>Magnoliopsida</taxon>
        <taxon>eudicotyledons</taxon>
        <taxon>Gunneridae</taxon>
        <taxon>Pentapetalae</taxon>
        <taxon>rosids</taxon>
        <taxon>fabids</taxon>
        <taxon>Malpighiales</taxon>
        <taxon>Rhizophoraceae</taxon>
        <taxon>Rhizophora</taxon>
    </lineage>
</organism>
<accession>A0A2P2PEI0</accession>
<dbReference type="AlphaFoldDB" id="A0A2P2PEI0"/>
<proteinExistence type="predicted"/>
<protein>
    <submittedName>
        <fullName evidence="1">Uncharacterized protein</fullName>
    </submittedName>
</protein>
<evidence type="ECO:0000313" key="1">
    <source>
        <dbReference type="EMBL" id="MBX53112.1"/>
    </source>
</evidence>
<name>A0A2P2PEI0_RHIMU</name>
<sequence length="27" mass="2946">MNISPISLPFSLMLENALVLGIAKYPL</sequence>
<reference evidence="1" key="1">
    <citation type="submission" date="2018-02" db="EMBL/GenBank/DDBJ databases">
        <title>Rhizophora mucronata_Transcriptome.</title>
        <authorList>
            <person name="Meera S.P."/>
            <person name="Sreeshan A."/>
            <person name="Augustine A."/>
        </authorList>
    </citation>
    <scope>NUCLEOTIDE SEQUENCE</scope>
    <source>
        <tissue evidence="1">Leaf</tissue>
    </source>
</reference>